<dbReference type="AlphaFoldDB" id="A0AAD5W4X2"/>
<name>A0AAD5W4X2_9AGAR</name>
<evidence type="ECO:0000256" key="1">
    <source>
        <dbReference type="SAM" id="MobiDB-lite"/>
    </source>
</evidence>
<dbReference type="Proteomes" id="UP001213000">
    <property type="component" value="Unassembled WGS sequence"/>
</dbReference>
<comment type="caution">
    <text evidence="2">The sequence shown here is derived from an EMBL/GenBank/DDBJ whole genome shotgun (WGS) entry which is preliminary data.</text>
</comment>
<evidence type="ECO:0000313" key="2">
    <source>
        <dbReference type="EMBL" id="KAJ3575735.1"/>
    </source>
</evidence>
<feature type="region of interest" description="Disordered" evidence="1">
    <location>
        <begin position="188"/>
        <end position="212"/>
    </location>
</feature>
<proteinExistence type="predicted"/>
<accession>A0AAD5W4X2</accession>
<evidence type="ECO:0000313" key="3">
    <source>
        <dbReference type="Proteomes" id="UP001213000"/>
    </source>
</evidence>
<keyword evidence="3" id="KW-1185">Reference proteome</keyword>
<organism evidence="2 3">
    <name type="scientific">Leucocoprinus birnbaumii</name>
    <dbReference type="NCBI Taxonomy" id="56174"/>
    <lineage>
        <taxon>Eukaryota</taxon>
        <taxon>Fungi</taxon>
        <taxon>Dikarya</taxon>
        <taxon>Basidiomycota</taxon>
        <taxon>Agaricomycotina</taxon>
        <taxon>Agaricomycetes</taxon>
        <taxon>Agaricomycetidae</taxon>
        <taxon>Agaricales</taxon>
        <taxon>Agaricineae</taxon>
        <taxon>Agaricaceae</taxon>
        <taxon>Leucocoprinus</taxon>
    </lineage>
</organism>
<protein>
    <submittedName>
        <fullName evidence="2">Uncharacterized protein</fullName>
    </submittedName>
</protein>
<dbReference type="EMBL" id="JANIEX010000028">
    <property type="protein sequence ID" value="KAJ3575735.1"/>
    <property type="molecule type" value="Genomic_DNA"/>
</dbReference>
<gene>
    <name evidence="2" type="ORF">NP233_g891</name>
</gene>
<sequence>MERVSIKSVLFRRLLSPSSSSLLPLKTATAAQIRGLAGEHLPAEATSEMLKLTSIGKYCDSNLFAEATVEEGSKIVLEETPETWLNCSEELKRLSVTEFSELQLIHGRCMVNDVVLRSVNRLLNRTTFIAGIVQVHEHGGLGKSLPPGDDDISSLIPSTSSRRRIKQVTPLELPFNAAVPRLGVRSFCKPSESGQRNKDRVHRKRKDLDDPKIPPIFLDTPITANTPFVAVTHV</sequence>
<reference evidence="2" key="1">
    <citation type="submission" date="2022-07" db="EMBL/GenBank/DDBJ databases">
        <title>Genome Sequence of Leucocoprinus birnbaumii.</title>
        <authorList>
            <person name="Buettner E."/>
        </authorList>
    </citation>
    <scope>NUCLEOTIDE SEQUENCE</scope>
    <source>
        <strain evidence="2">VT141</strain>
    </source>
</reference>